<dbReference type="PROSITE" id="PS51257">
    <property type="entry name" value="PROKAR_LIPOPROTEIN"/>
    <property type="match status" value="1"/>
</dbReference>
<organism evidence="3 4">
    <name type="scientific">Clostridium aminobutyricum</name>
    <dbReference type="NCBI Taxonomy" id="33953"/>
    <lineage>
        <taxon>Bacteria</taxon>
        <taxon>Bacillati</taxon>
        <taxon>Bacillota</taxon>
        <taxon>Clostridia</taxon>
        <taxon>Eubacteriales</taxon>
        <taxon>Clostridiaceae</taxon>
        <taxon>Clostridium</taxon>
    </lineage>
</organism>
<keyword evidence="4" id="KW-1185">Reference proteome</keyword>
<reference evidence="3" key="1">
    <citation type="submission" date="2021-02" db="EMBL/GenBank/DDBJ databases">
        <title>Abyssanaerobacter marinus gen.nov., sp., nov, anaerobic bacterium isolated from the Onnuri vent field of Indian Ocean and suggestion of Mogibacteriaceae fam. nov., and proposal of reclassification of ambiguous this family's genus member.</title>
        <authorList>
            <person name="Kim Y.J."/>
            <person name="Yang J.-A."/>
        </authorList>
    </citation>
    <scope>NUCLEOTIDE SEQUENCE</scope>
    <source>
        <strain evidence="3">DSM 2634</strain>
    </source>
</reference>
<evidence type="ECO:0000313" key="3">
    <source>
        <dbReference type="EMBL" id="MBN7772022.1"/>
    </source>
</evidence>
<comment type="caution">
    <text evidence="3">The sequence shown here is derived from an EMBL/GenBank/DDBJ whole genome shotgun (WGS) entry which is preliminary data.</text>
</comment>
<dbReference type="Proteomes" id="UP000664545">
    <property type="component" value="Unassembled WGS sequence"/>
</dbReference>
<feature type="compositionally biased region" description="Polar residues" evidence="1">
    <location>
        <begin position="70"/>
        <end position="93"/>
    </location>
</feature>
<dbReference type="RefSeq" id="WP_206580800.1">
    <property type="nucleotide sequence ID" value="NZ_JAFJZZ010000001.1"/>
</dbReference>
<feature type="chain" id="PRO_5038415628" description="Lipoprotein" evidence="2">
    <location>
        <begin position="21"/>
        <end position="93"/>
    </location>
</feature>
<feature type="signal peptide" evidence="2">
    <location>
        <begin position="1"/>
        <end position="20"/>
    </location>
</feature>
<feature type="region of interest" description="Disordered" evidence="1">
    <location>
        <begin position="23"/>
        <end position="93"/>
    </location>
</feature>
<feature type="compositionally biased region" description="Polar residues" evidence="1">
    <location>
        <begin position="23"/>
        <end position="42"/>
    </location>
</feature>
<keyword evidence="2" id="KW-0732">Signal</keyword>
<name>A0A939D6B6_CLOAM</name>
<protein>
    <recommendedName>
        <fullName evidence="5">Lipoprotein</fullName>
    </recommendedName>
</protein>
<proteinExistence type="predicted"/>
<sequence length="93" mass="9899">MKKARILLGLLLIMVMVAFSGCGNNNPTTIDPDTPGNTTNGGIVNDDNNRDGILNDDDNNGILDNDRNNVNPLNDTNTTDGSISNKANTPDNQ</sequence>
<evidence type="ECO:0000313" key="4">
    <source>
        <dbReference type="Proteomes" id="UP000664545"/>
    </source>
</evidence>
<evidence type="ECO:0000256" key="2">
    <source>
        <dbReference type="SAM" id="SignalP"/>
    </source>
</evidence>
<gene>
    <name evidence="3" type="ORF">JYB65_01415</name>
</gene>
<accession>A0A939D6B6</accession>
<dbReference type="AlphaFoldDB" id="A0A939D6B6"/>
<dbReference type="EMBL" id="JAFJZZ010000001">
    <property type="protein sequence ID" value="MBN7772022.1"/>
    <property type="molecule type" value="Genomic_DNA"/>
</dbReference>
<evidence type="ECO:0008006" key="5">
    <source>
        <dbReference type="Google" id="ProtNLM"/>
    </source>
</evidence>
<evidence type="ECO:0000256" key="1">
    <source>
        <dbReference type="SAM" id="MobiDB-lite"/>
    </source>
</evidence>